<name>A0A385II95_9CAUD</name>
<reference evidence="1 2" key="1">
    <citation type="journal article" date="2018" name="Sci. Rep.">
        <title>Enhanced antibacterial effect of the novel T4-like bacteriophage KARL-1 in combination with antibiotics against multi-drug resistant Acinetobacter baumannii.</title>
        <authorList>
            <person name="Jansen M."/>
            <person name="Wahida A."/>
            <person name="Latz S."/>
            <person name="Kruttgen A."/>
            <person name="Hafner H."/>
            <person name="Buhl E.M."/>
            <person name="Ritter K."/>
            <person name="Horz H.P."/>
        </authorList>
    </citation>
    <scope>NUCLEOTIDE SEQUENCE [LARGE SCALE GENOMIC DNA]</scope>
</reference>
<dbReference type="Proteomes" id="UP000277855">
    <property type="component" value="Segment"/>
</dbReference>
<accession>A0A385II95</accession>
<gene>
    <name evidence="1" type="ORF">KARL1_01</name>
</gene>
<organism evidence="1 2">
    <name type="scientific">Acinetobacter phage KARL-1</name>
    <dbReference type="NCBI Taxonomy" id="2301662"/>
    <lineage>
        <taxon>Viruses</taxon>
        <taxon>Duplodnaviria</taxon>
        <taxon>Heunggongvirae</taxon>
        <taxon>Uroviricota</taxon>
        <taxon>Caudoviricetes</taxon>
        <taxon>Pantevenvirales</taxon>
        <taxon>Straboviridae</taxon>
        <taxon>Twarogvirinae</taxon>
        <taxon>Lazarusvirus</taxon>
        <taxon>Lazarusvirus karl</taxon>
    </lineage>
</organism>
<protein>
    <submittedName>
        <fullName evidence="1">Uncharacterized protein</fullName>
    </submittedName>
</protein>
<evidence type="ECO:0000313" key="2">
    <source>
        <dbReference type="Proteomes" id="UP000277855"/>
    </source>
</evidence>
<proteinExistence type="predicted"/>
<keyword evidence="2" id="KW-1185">Reference proteome</keyword>
<dbReference type="EMBL" id="MH713599">
    <property type="protein sequence ID" value="AXY82620.1"/>
    <property type="molecule type" value="Genomic_DNA"/>
</dbReference>
<evidence type="ECO:0000313" key="1">
    <source>
        <dbReference type="EMBL" id="AXY82620.1"/>
    </source>
</evidence>
<sequence length="31" mass="3474">MIFSIFILAFFATLAIIYLCERSSMTKGASK</sequence>